<evidence type="ECO:0000313" key="1">
    <source>
        <dbReference type="EMBL" id="MDI5949816.1"/>
    </source>
</evidence>
<evidence type="ECO:0000313" key="2">
    <source>
        <dbReference type="Proteomes" id="UP001228643"/>
    </source>
</evidence>
<dbReference type="InterPro" id="IPR036541">
    <property type="entry name" value="PLipase_A1_sf"/>
</dbReference>
<dbReference type="AlphaFoldDB" id="A0AAW6TMZ0"/>
<dbReference type="Gene3D" id="2.40.230.10">
    <property type="entry name" value="Phospholipase A1"/>
    <property type="match status" value="1"/>
</dbReference>
<dbReference type="Pfam" id="PF02253">
    <property type="entry name" value="PLA1"/>
    <property type="match status" value="1"/>
</dbReference>
<gene>
    <name evidence="1" type="ORF">QLS97_09165</name>
</gene>
<dbReference type="EMBL" id="JASCRY010000002">
    <property type="protein sequence ID" value="MDI5949816.1"/>
    <property type="molecule type" value="Genomic_DNA"/>
</dbReference>
<keyword evidence="2" id="KW-1185">Reference proteome</keyword>
<organism evidence="1 2">
    <name type="scientific">Flavobacterium yafengii</name>
    <dbReference type="NCBI Taxonomy" id="3041253"/>
    <lineage>
        <taxon>Bacteria</taxon>
        <taxon>Pseudomonadati</taxon>
        <taxon>Bacteroidota</taxon>
        <taxon>Flavobacteriia</taxon>
        <taxon>Flavobacteriales</taxon>
        <taxon>Flavobacteriaceae</taxon>
        <taxon>Flavobacterium</taxon>
    </lineage>
</organism>
<dbReference type="Proteomes" id="UP001228643">
    <property type="component" value="Unassembled WGS sequence"/>
</dbReference>
<dbReference type="GO" id="GO:0006629">
    <property type="term" value="P:lipid metabolic process"/>
    <property type="evidence" value="ECO:0007669"/>
    <property type="project" value="InterPro"/>
</dbReference>
<accession>A0AAW6TMZ0</accession>
<name>A0AAW6TMZ0_9FLAO</name>
<comment type="caution">
    <text evidence="1">The sequence shown here is derived from an EMBL/GenBank/DDBJ whole genome shotgun (WGS) entry which is preliminary data.</text>
</comment>
<dbReference type="SUPFAM" id="SSF56931">
    <property type="entry name" value="Outer membrane phospholipase A (OMPLA)"/>
    <property type="match status" value="1"/>
</dbReference>
<dbReference type="GO" id="GO:0016020">
    <property type="term" value="C:membrane"/>
    <property type="evidence" value="ECO:0007669"/>
    <property type="project" value="InterPro"/>
</dbReference>
<sequence length="31" mass="3504">MLFSRGYGETLIDYNNLQTTIGVGVSLIEWL</sequence>
<protein>
    <submittedName>
        <fullName evidence="1">Phospholipase A</fullName>
    </submittedName>
</protein>
<dbReference type="GO" id="GO:0004620">
    <property type="term" value="F:phospholipase activity"/>
    <property type="evidence" value="ECO:0007669"/>
    <property type="project" value="InterPro"/>
</dbReference>
<proteinExistence type="predicted"/>
<dbReference type="InterPro" id="IPR003187">
    <property type="entry name" value="PLipase_A1"/>
</dbReference>
<reference evidence="1 2" key="1">
    <citation type="submission" date="2023-04" db="EMBL/GenBank/DDBJ databases">
        <title>Two novel species of Flavobacterium.</title>
        <authorList>
            <person name="Liu Q."/>
            <person name="Xin Y.-H."/>
        </authorList>
    </citation>
    <scope>NUCLEOTIDE SEQUENCE [LARGE SCALE GENOMIC DNA]</scope>
    <source>
        <strain evidence="1 2">LB2P87</strain>
    </source>
</reference>